<keyword evidence="2" id="KW-1133">Transmembrane helix</keyword>
<dbReference type="EMBL" id="NKCI01000002">
    <property type="protein sequence ID" value="RSL73257.1"/>
    <property type="molecule type" value="Genomic_DNA"/>
</dbReference>
<gene>
    <name evidence="4" type="ORF">CEP54_000501</name>
</gene>
<reference evidence="4 5" key="1">
    <citation type="submission" date="2017-06" db="EMBL/GenBank/DDBJ databases">
        <title>Comparative genomic analysis of Ambrosia Fusariam Clade fungi.</title>
        <authorList>
            <person name="Stajich J.E."/>
            <person name="Carrillo J."/>
            <person name="Kijimoto T."/>
            <person name="Eskalen A."/>
            <person name="O'Donnell K."/>
            <person name="Kasson M."/>
        </authorList>
    </citation>
    <scope>NUCLEOTIDE SEQUENCE [LARGE SCALE GENOMIC DNA]</scope>
    <source>
        <strain evidence="4 5">NRRL62584</strain>
    </source>
</reference>
<dbReference type="AlphaFoldDB" id="A0A428R708"/>
<feature type="region of interest" description="Disordered" evidence="1">
    <location>
        <begin position="61"/>
        <end position="81"/>
    </location>
</feature>
<feature type="transmembrane region" description="Helical" evidence="2">
    <location>
        <begin position="104"/>
        <end position="123"/>
    </location>
</feature>
<name>A0A428R708_9HYPO</name>
<sequence length="141" mass="15356">MAAGSGTSFLLACVLGLDSTLRLLSLRAASRPRPNSWVHDPFSPPELVDFGVWRRALEIPSQRGPSKTLSPEECQGDKLRPEQLRAPALPTTPLGGLGGRPCKGIHSSALIILFIFSFFFFFFPPPLLRLISSIPTPPCQC</sequence>
<accession>A0A428R708</accession>
<evidence type="ECO:0000256" key="1">
    <source>
        <dbReference type="SAM" id="MobiDB-lite"/>
    </source>
</evidence>
<evidence type="ECO:0000256" key="3">
    <source>
        <dbReference type="SAM" id="SignalP"/>
    </source>
</evidence>
<keyword evidence="2" id="KW-0812">Transmembrane</keyword>
<keyword evidence="5" id="KW-1185">Reference proteome</keyword>
<proteinExistence type="predicted"/>
<protein>
    <submittedName>
        <fullName evidence="4">Uncharacterized protein</fullName>
    </submittedName>
</protein>
<comment type="caution">
    <text evidence="4">The sequence shown here is derived from an EMBL/GenBank/DDBJ whole genome shotgun (WGS) entry which is preliminary data.</text>
</comment>
<evidence type="ECO:0000313" key="5">
    <source>
        <dbReference type="Proteomes" id="UP000288168"/>
    </source>
</evidence>
<feature type="chain" id="PRO_5018968951" evidence="3">
    <location>
        <begin position="17"/>
        <end position="141"/>
    </location>
</feature>
<feature type="signal peptide" evidence="3">
    <location>
        <begin position="1"/>
        <end position="16"/>
    </location>
</feature>
<keyword evidence="3" id="KW-0732">Signal</keyword>
<organism evidence="4 5">
    <name type="scientific">Fusarium duplospermum</name>
    <dbReference type="NCBI Taxonomy" id="1325734"/>
    <lineage>
        <taxon>Eukaryota</taxon>
        <taxon>Fungi</taxon>
        <taxon>Dikarya</taxon>
        <taxon>Ascomycota</taxon>
        <taxon>Pezizomycotina</taxon>
        <taxon>Sordariomycetes</taxon>
        <taxon>Hypocreomycetidae</taxon>
        <taxon>Hypocreales</taxon>
        <taxon>Nectriaceae</taxon>
        <taxon>Fusarium</taxon>
        <taxon>Fusarium solani species complex</taxon>
    </lineage>
</organism>
<evidence type="ECO:0000313" key="4">
    <source>
        <dbReference type="EMBL" id="RSL73257.1"/>
    </source>
</evidence>
<dbReference type="Proteomes" id="UP000288168">
    <property type="component" value="Unassembled WGS sequence"/>
</dbReference>
<keyword evidence="2" id="KW-0472">Membrane</keyword>
<evidence type="ECO:0000256" key="2">
    <source>
        <dbReference type="SAM" id="Phobius"/>
    </source>
</evidence>